<feature type="compositionally biased region" description="Polar residues" evidence="1">
    <location>
        <begin position="1"/>
        <end position="16"/>
    </location>
</feature>
<feature type="transmembrane region" description="Helical" evidence="2">
    <location>
        <begin position="81"/>
        <end position="101"/>
    </location>
</feature>
<dbReference type="PANTHER" id="PTHR40033">
    <property type="entry name" value="NA(+)-MALATE SYMPORTER"/>
    <property type="match status" value="1"/>
</dbReference>
<feature type="transmembrane region" description="Helical" evidence="2">
    <location>
        <begin position="108"/>
        <end position="128"/>
    </location>
</feature>
<feature type="transmembrane region" description="Helical" evidence="2">
    <location>
        <begin position="360"/>
        <end position="380"/>
    </location>
</feature>
<sequence length="479" mass="50157">MSTTRSDSTSTEFITETSDRDPRNPDTGMHRRVSPTTGPRRATHYPGRQGLRITSTPAPIFIVFAAVVLVAALTGNLPDSMLSGFAVTILLGGFLIWLGNLVPVVRDFGLPTILCTFVPAVLIFAGLMPENAVAVVQNFVDGYGFLDFFVMALIAGSILGMPRALLLKAGPRFAVPLVGCLMATFVLIGGLGAVTGFGFLEGILFVAAPIMAGGLGLGAVPMSEMYAARTGGDAASFMGDLMSAVVMANIVCILIAGVYNGVGKRKKQLFVGFNGYGQLMRVQGKADEMALPAKKDLSSFISLGKGLLIAAVLFVAGNLVAAYLPVLHPYAWTILFAAMVKIFGLLPKDLEDGSSEWGDMIGAILVPALLVGVSMTYIDIQEVLASLSNPMFIVLTICTVIVATLSSGFLGWLVNFHFVEAAITPGLVMADTGGSGDVSVLSAANRMHLMPFAALTNRLGGALVLFVTSLLVPLLSIAG</sequence>
<dbReference type="EMBL" id="BAAAQA010000027">
    <property type="protein sequence ID" value="GAA2121583.1"/>
    <property type="molecule type" value="Genomic_DNA"/>
</dbReference>
<feature type="transmembrane region" description="Helical" evidence="2">
    <location>
        <begin position="241"/>
        <end position="262"/>
    </location>
</feature>
<dbReference type="PIRSF" id="PIRSF005348">
    <property type="entry name" value="YxkH"/>
    <property type="match status" value="1"/>
</dbReference>
<proteinExistence type="predicted"/>
<dbReference type="Proteomes" id="UP001500166">
    <property type="component" value="Unassembled WGS sequence"/>
</dbReference>
<dbReference type="Pfam" id="PF03390">
    <property type="entry name" value="2HCT"/>
    <property type="match status" value="1"/>
</dbReference>
<evidence type="ECO:0000256" key="1">
    <source>
        <dbReference type="SAM" id="MobiDB-lite"/>
    </source>
</evidence>
<organism evidence="3 4">
    <name type="scientific">Kocuria atrinae</name>
    <dbReference type="NCBI Taxonomy" id="592377"/>
    <lineage>
        <taxon>Bacteria</taxon>
        <taxon>Bacillati</taxon>
        <taxon>Actinomycetota</taxon>
        <taxon>Actinomycetes</taxon>
        <taxon>Micrococcales</taxon>
        <taxon>Micrococcaceae</taxon>
        <taxon>Kocuria</taxon>
    </lineage>
</organism>
<accession>A0ABP5JRC7</accession>
<keyword evidence="4" id="KW-1185">Reference proteome</keyword>
<feature type="transmembrane region" description="Helical" evidence="2">
    <location>
        <begin position="199"/>
        <end position="220"/>
    </location>
</feature>
<name>A0ABP5JRC7_9MICC</name>
<feature type="transmembrane region" description="Helical" evidence="2">
    <location>
        <begin position="148"/>
        <end position="166"/>
    </location>
</feature>
<keyword evidence="2" id="KW-1133">Transmembrane helix</keyword>
<feature type="region of interest" description="Disordered" evidence="1">
    <location>
        <begin position="1"/>
        <end position="48"/>
    </location>
</feature>
<evidence type="ECO:0000313" key="3">
    <source>
        <dbReference type="EMBL" id="GAA2121583.1"/>
    </source>
</evidence>
<feature type="transmembrane region" description="Helical" evidence="2">
    <location>
        <begin position="173"/>
        <end position="193"/>
    </location>
</feature>
<protein>
    <submittedName>
        <fullName evidence="3">2-hydroxycarboxylate transporter family protein</fullName>
    </submittedName>
</protein>
<gene>
    <name evidence="3" type="ORF">GCM10009824_24150</name>
</gene>
<feature type="transmembrane region" description="Helical" evidence="2">
    <location>
        <begin position="392"/>
        <end position="414"/>
    </location>
</feature>
<dbReference type="PANTHER" id="PTHR40033:SF1">
    <property type="entry name" value="CITRATE-SODIUM SYMPORTER"/>
    <property type="match status" value="1"/>
</dbReference>
<feature type="transmembrane region" description="Helical" evidence="2">
    <location>
        <begin position="300"/>
        <end position="323"/>
    </location>
</feature>
<reference evidence="4" key="1">
    <citation type="journal article" date="2019" name="Int. J. Syst. Evol. Microbiol.">
        <title>The Global Catalogue of Microorganisms (GCM) 10K type strain sequencing project: providing services to taxonomists for standard genome sequencing and annotation.</title>
        <authorList>
            <consortium name="The Broad Institute Genomics Platform"/>
            <consortium name="The Broad Institute Genome Sequencing Center for Infectious Disease"/>
            <person name="Wu L."/>
            <person name="Ma J."/>
        </authorList>
    </citation>
    <scope>NUCLEOTIDE SEQUENCE [LARGE SCALE GENOMIC DNA]</scope>
    <source>
        <strain evidence="4">JCM 15914</strain>
    </source>
</reference>
<keyword evidence="2" id="KW-0472">Membrane</keyword>
<keyword evidence="2" id="KW-0812">Transmembrane</keyword>
<comment type="caution">
    <text evidence="3">The sequence shown here is derived from an EMBL/GenBank/DDBJ whole genome shotgun (WGS) entry which is preliminary data.</text>
</comment>
<evidence type="ECO:0000313" key="4">
    <source>
        <dbReference type="Proteomes" id="UP001500166"/>
    </source>
</evidence>
<feature type="transmembrane region" description="Helical" evidence="2">
    <location>
        <begin position="330"/>
        <end position="348"/>
    </location>
</feature>
<feature type="transmembrane region" description="Helical" evidence="2">
    <location>
        <begin position="58"/>
        <end position="75"/>
    </location>
</feature>
<evidence type="ECO:0000256" key="2">
    <source>
        <dbReference type="SAM" id="Phobius"/>
    </source>
</evidence>
<dbReference type="InterPro" id="IPR004679">
    <property type="entry name" value="2-OHcarboxylate_transport"/>
</dbReference>
<dbReference type="RefSeq" id="WP_344225282.1">
    <property type="nucleotide sequence ID" value="NZ_BAAAQA010000027.1"/>
</dbReference>
<feature type="transmembrane region" description="Helical" evidence="2">
    <location>
        <begin position="459"/>
        <end position="478"/>
    </location>
</feature>